<keyword evidence="2" id="KW-0378">Hydrolase</keyword>
<dbReference type="Pfam" id="PF02626">
    <property type="entry name" value="CT_A_B"/>
    <property type="match status" value="1"/>
</dbReference>
<dbReference type="InterPro" id="IPR029000">
    <property type="entry name" value="Cyclophilin-like_dom_sf"/>
</dbReference>
<dbReference type="GO" id="GO:0016787">
    <property type="term" value="F:hydrolase activity"/>
    <property type="evidence" value="ECO:0007669"/>
    <property type="project" value="UniProtKB-KW"/>
</dbReference>
<evidence type="ECO:0000259" key="4">
    <source>
        <dbReference type="Pfam" id="PF02626"/>
    </source>
</evidence>
<evidence type="ECO:0000256" key="1">
    <source>
        <dbReference type="ARBA" id="ARBA00022741"/>
    </source>
</evidence>
<keyword evidence="1" id="KW-0547">Nucleotide-binding</keyword>
<dbReference type="Gene3D" id="2.40.100.10">
    <property type="entry name" value="Cyclophilin-like"/>
    <property type="match status" value="1"/>
</dbReference>
<protein>
    <recommendedName>
        <fullName evidence="4">Carboxyltransferase domain-containing protein</fullName>
    </recommendedName>
</protein>
<dbReference type="Proteomes" id="UP000639396">
    <property type="component" value="Unassembled WGS sequence"/>
</dbReference>
<organism evidence="5 6">
    <name type="scientific">Paenibacillus oceani</name>
    <dbReference type="NCBI Taxonomy" id="2772510"/>
    <lineage>
        <taxon>Bacteria</taxon>
        <taxon>Bacillati</taxon>
        <taxon>Bacillota</taxon>
        <taxon>Bacilli</taxon>
        <taxon>Bacillales</taxon>
        <taxon>Paenibacillaceae</taxon>
        <taxon>Paenibacillus</taxon>
    </lineage>
</organism>
<name>A0A927H3C4_9BACL</name>
<dbReference type="PANTHER" id="PTHR43309:SF5">
    <property type="entry name" value="5-OXOPROLINASE SUBUNIT C"/>
    <property type="match status" value="1"/>
</dbReference>
<sequence length="96" mass="10626">MLREQRETISSAVTFGTVQVHPDGNPIMVMADHQTTGSYSKIAQVISADLPLLAQTNLGGKVSFRLVSLRTAKQKHVQQQLAVHKLRRGMEQMARS</sequence>
<evidence type="ECO:0000256" key="2">
    <source>
        <dbReference type="ARBA" id="ARBA00022801"/>
    </source>
</evidence>
<dbReference type="InterPro" id="IPR052708">
    <property type="entry name" value="PxpC"/>
</dbReference>
<dbReference type="InterPro" id="IPR003778">
    <property type="entry name" value="CT_A_B"/>
</dbReference>
<proteinExistence type="predicted"/>
<dbReference type="PANTHER" id="PTHR43309">
    <property type="entry name" value="5-OXOPROLINASE SUBUNIT C"/>
    <property type="match status" value="1"/>
</dbReference>
<gene>
    <name evidence="5" type="ORF">IDH45_25475</name>
</gene>
<evidence type="ECO:0000313" key="6">
    <source>
        <dbReference type="Proteomes" id="UP000639396"/>
    </source>
</evidence>
<accession>A0A927H3C4</accession>
<dbReference type="EMBL" id="JACXJA010000041">
    <property type="protein sequence ID" value="MBD2865339.1"/>
    <property type="molecule type" value="Genomic_DNA"/>
</dbReference>
<keyword evidence="3" id="KW-0067">ATP-binding</keyword>
<dbReference type="AlphaFoldDB" id="A0A927H3C4"/>
<comment type="caution">
    <text evidence="5">The sequence shown here is derived from an EMBL/GenBank/DDBJ whole genome shotgun (WGS) entry which is preliminary data.</text>
</comment>
<dbReference type="GO" id="GO:0005524">
    <property type="term" value="F:ATP binding"/>
    <property type="evidence" value="ECO:0007669"/>
    <property type="project" value="UniProtKB-KW"/>
</dbReference>
<feature type="domain" description="Carboxyltransferase" evidence="4">
    <location>
        <begin position="5"/>
        <end position="65"/>
    </location>
</feature>
<reference evidence="5" key="1">
    <citation type="submission" date="2020-09" db="EMBL/GenBank/DDBJ databases">
        <title>A novel bacterium of genus Paenibacillus, isolated from South China Sea.</title>
        <authorList>
            <person name="Huang H."/>
            <person name="Mo K."/>
            <person name="Hu Y."/>
        </authorList>
    </citation>
    <scope>NUCLEOTIDE SEQUENCE</scope>
    <source>
        <strain evidence="5">IB182363</strain>
    </source>
</reference>
<evidence type="ECO:0000313" key="5">
    <source>
        <dbReference type="EMBL" id="MBD2865339.1"/>
    </source>
</evidence>
<evidence type="ECO:0000256" key="3">
    <source>
        <dbReference type="ARBA" id="ARBA00022840"/>
    </source>
</evidence>
<keyword evidence="6" id="KW-1185">Reference proteome</keyword>